<dbReference type="GO" id="GO:0016020">
    <property type="term" value="C:membrane"/>
    <property type="evidence" value="ECO:0007669"/>
    <property type="project" value="TreeGrafter"/>
</dbReference>
<evidence type="ECO:0000256" key="4">
    <source>
        <dbReference type="ARBA" id="ARBA00022840"/>
    </source>
</evidence>
<evidence type="ECO:0000256" key="3">
    <source>
        <dbReference type="ARBA" id="ARBA00022777"/>
    </source>
</evidence>
<name>A0A2J6S5P0_HYAVF</name>
<dbReference type="SUPFAM" id="SSF111331">
    <property type="entry name" value="NAD kinase/diacylglycerol kinase-like"/>
    <property type="match status" value="1"/>
</dbReference>
<dbReference type="OrthoDB" id="3853857at2759"/>
<dbReference type="Pfam" id="PF24321">
    <property type="entry name" value="DUF7493"/>
    <property type="match status" value="1"/>
</dbReference>
<gene>
    <name evidence="6" type="ORF">L207DRAFT_551372</name>
</gene>
<keyword evidence="2" id="KW-0547">Nucleotide-binding</keyword>
<dbReference type="InterPro" id="IPR045540">
    <property type="entry name" value="YegS/DAGK_C"/>
</dbReference>
<dbReference type="PANTHER" id="PTHR12358">
    <property type="entry name" value="SPHINGOSINE KINASE"/>
    <property type="match status" value="1"/>
</dbReference>
<reference evidence="6 7" key="1">
    <citation type="submission" date="2016-04" db="EMBL/GenBank/DDBJ databases">
        <title>A degradative enzymes factory behind the ericoid mycorrhizal symbiosis.</title>
        <authorList>
            <consortium name="DOE Joint Genome Institute"/>
            <person name="Martino E."/>
            <person name="Morin E."/>
            <person name="Grelet G."/>
            <person name="Kuo A."/>
            <person name="Kohler A."/>
            <person name="Daghino S."/>
            <person name="Barry K."/>
            <person name="Choi C."/>
            <person name="Cichocki N."/>
            <person name="Clum A."/>
            <person name="Copeland A."/>
            <person name="Hainaut M."/>
            <person name="Haridas S."/>
            <person name="Labutti K."/>
            <person name="Lindquist E."/>
            <person name="Lipzen A."/>
            <person name="Khouja H.-R."/>
            <person name="Murat C."/>
            <person name="Ohm R."/>
            <person name="Olson A."/>
            <person name="Spatafora J."/>
            <person name="Veneault-Fourrey C."/>
            <person name="Henrissat B."/>
            <person name="Grigoriev I."/>
            <person name="Martin F."/>
            <person name="Perotto S."/>
        </authorList>
    </citation>
    <scope>NUCLEOTIDE SEQUENCE [LARGE SCALE GENOMIC DNA]</scope>
    <source>
        <strain evidence="6 7">F</strain>
    </source>
</reference>
<organism evidence="6 7">
    <name type="scientific">Hyaloscypha variabilis (strain UAMH 11265 / GT02V1 / F)</name>
    <name type="common">Meliniomyces variabilis</name>
    <dbReference type="NCBI Taxonomy" id="1149755"/>
    <lineage>
        <taxon>Eukaryota</taxon>
        <taxon>Fungi</taxon>
        <taxon>Dikarya</taxon>
        <taxon>Ascomycota</taxon>
        <taxon>Pezizomycotina</taxon>
        <taxon>Leotiomycetes</taxon>
        <taxon>Helotiales</taxon>
        <taxon>Hyaloscyphaceae</taxon>
        <taxon>Hyaloscypha</taxon>
        <taxon>Hyaloscypha variabilis</taxon>
    </lineage>
</organism>
<evidence type="ECO:0000313" key="7">
    <source>
        <dbReference type="Proteomes" id="UP000235786"/>
    </source>
</evidence>
<dbReference type="PROSITE" id="PS50146">
    <property type="entry name" value="DAGK"/>
    <property type="match status" value="1"/>
</dbReference>
<dbReference type="InterPro" id="IPR017438">
    <property type="entry name" value="ATP-NAD_kinase_N"/>
</dbReference>
<keyword evidence="4" id="KW-0067">ATP-binding</keyword>
<dbReference type="GO" id="GO:0001727">
    <property type="term" value="F:lipid kinase activity"/>
    <property type="evidence" value="ECO:0007669"/>
    <property type="project" value="TreeGrafter"/>
</dbReference>
<dbReference type="GO" id="GO:0005737">
    <property type="term" value="C:cytoplasm"/>
    <property type="evidence" value="ECO:0007669"/>
    <property type="project" value="TreeGrafter"/>
</dbReference>
<evidence type="ECO:0000259" key="5">
    <source>
        <dbReference type="PROSITE" id="PS50146"/>
    </source>
</evidence>
<dbReference type="Proteomes" id="UP000235786">
    <property type="component" value="Unassembled WGS sequence"/>
</dbReference>
<feature type="domain" description="DAGKc" evidence="5">
    <location>
        <begin position="142"/>
        <end position="281"/>
    </location>
</feature>
<dbReference type="AlphaFoldDB" id="A0A2J6S5P0"/>
<protein>
    <submittedName>
        <fullName evidence="6">Sphingosine kinase</fullName>
    </submittedName>
</protein>
<dbReference type="Gene3D" id="2.60.200.40">
    <property type="match status" value="1"/>
</dbReference>
<keyword evidence="7" id="KW-1185">Reference proteome</keyword>
<proteinExistence type="predicted"/>
<dbReference type="InterPro" id="IPR001206">
    <property type="entry name" value="Diacylglycerol_kinase_cat_dom"/>
</dbReference>
<dbReference type="Pfam" id="PF19279">
    <property type="entry name" value="YegS_C"/>
    <property type="match status" value="1"/>
</dbReference>
<dbReference type="GO" id="GO:0005524">
    <property type="term" value="F:ATP binding"/>
    <property type="evidence" value="ECO:0007669"/>
    <property type="project" value="UniProtKB-KW"/>
</dbReference>
<dbReference type="SMART" id="SM00046">
    <property type="entry name" value="DAGKc"/>
    <property type="match status" value="1"/>
</dbReference>
<dbReference type="PANTHER" id="PTHR12358:SF31">
    <property type="entry name" value="ACYLGLYCEROL KINASE, MITOCHONDRIAL"/>
    <property type="match status" value="1"/>
</dbReference>
<dbReference type="InterPro" id="IPR016064">
    <property type="entry name" value="NAD/diacylglycerol_kinase_sf"/>
</dbReference>
<keyword evidence="1" id="KW-0808">Transferase</keyword>
<dbReference type="Gene3D" id="3.40.50.10330">
    <property type="entry name" value="Probable inorganic polyphosphate/atp-NAD kinase, domain 1"/>
    <property type="match status" value="1"/>
</dbReference>
<dbReference type="InterPro" id="IPR050187">
    <property type="entry name" value="Lipid_Phosphate_FormReg"/>
</dbReference>
<dbReference type="GO" id="GO:0046512">
    <property type="term" value="P:sphingosine biosynthetic process"/>
    <property type="evidence" value="ECO:0007669"/>
    <property type="project" value="TreeGrafter"/>
</dbReference>
<evidence type="ECO:0000313" key="6">
    <source>
        <dbReference type="EMBL" id="PMD46071.1"/>
    </source>
</evidence>
<evidence type="ECO:0000256" key="2">
    <source>
        <dbReference type="ARBA" id="ARBA00022741"/>
    </source>
</evidence>
<dbReference type="Pfam" id="PF00781">
    <property type="entry name" value="DAGK_cat"/>
    <property type="match status" value="1"/>
</dbReference>
<keyword evidence="3 6" id="KW-0418">Kinase</keyword>
<dbReference type="STRING" id="1149755.A0A2J6S5P0"/>
<dbReference type="InterPro" id="IPR055916">
    <property type="entry name" value="DUF7493"/>
</dbReference>
<accession>A0A2J6S5P0</accession>
<dbReference type="EMBL" id="KZ613939">
    <property type="protein sequence ID" value="PMD46071.1"/>
    <property type="molecule type" value="Genomic_DNA"/>
</dbReference>
<sequence>MADITQDLKQTILLQQDVALTLKSDSFALSKIEDLPTHRSRALDSCFRATIGIFAANRNPQDSEVFDTFSGMAPRVLSTIPYLDVLWAEVAHDHLTIDYVHRTGNSNGYKLKVLKLALGGTDPETAEIWVQKLLDHSYGSAKRQKRIKVLVNPFSGPGKGLKKYQGVVEPIFKAARCAVEMVETQHQGHAGEMMRNLDITAWDAVVCCSGDGLPHEVFNGLAKRPDAKHALASLAVVQLPCGSGNGMCCSILGTSNLSLATLYAVKGHLQSLDLVSVTQGQTRMLSFLSQNCGMIAECDLATEQLRFLGRYRFIVGFLQRLILQPRYPCDIALCVDATPSQESCMEKACPDDESNDIDFSQSPHQGLPPLRFGTISQPVPAGWEVFQHESLSIIYGGKLPYMDAGSKMFPRARIDDGHVDVVRVEADIPRTKKLRVFARIGDGSYVKNLEVDYRKVVAYRFVPRGKDGYISIDGEKIPFEAFQVEVHNGLGLTLRRPENAVADLP</sequence>
<evidence type="ECO:0000256" key="1">
    <source>
        <dbReference type="ARBA" id="ARBA00022679"/>
    </source>
</evidence>